<reference evidence="2" key="1">
    <citation type="journal article" date="2014" name="Int. J. Syst. Evol. Microbiol.">
        <title>Complete genome sequence of Corynebacterium casei LMG S-19264T (=DSM 44701T), isolated from a smear-ripened cheese.</title>
        <authorList>
            <consortium name="US DOE Joint Genome Institute (JGI-PGF)"/>
            <person name="Walter F."/>
            <person name="Albersmeier A."/>
            <person name="Kalinowski J."/>
            <person name="Ruckert C."/>
        </authorList>
    </citation>
    <scope>NUCLEOTIDE SEQUENCE</scope>
    <source>
        <strain evidence="2">KCTC 12710</strain>
    </source>
</reference>
<gene>
    <name evidence="2" type="ORF">GCM10007028_25360</name>
</gene>
<dbReference type="EMBL" id="BMWZ01000005">
    <property type="protein sequence ID" value="GGZ85984.1"/>
    <property type="molecule type" value="Genomic_DNA"/>
</dbReference>
<proteinExistence type="predicted"/>
<accession>A0A918R6X9</accession>
<evidence type="ECO:0000259" key="1">
    <source>
        <dbReference type="PROSITE" id="PS50801"/>
    </source>
</evidence>
<keyword evidence="3" id="KW-1185">Reference proteome</keyword>
<organism evidence="2 3">
    <name type="scientific">Algibacter mikhailovii</name>
    <dbReference type="NCBI Taxonomy" id="425498"/>
    <lineage>
        <taxon>Bacteria</taxon>
        <taxon>Pseudomonadati</taxon>
        <taxon>Bacteroidota</taxon>
        <taxon>Flavobacteriia</taxon>
        <taxon>Flavobacteriales</taxon>
        <taxon>Flavobacteriaceae</taxon>
        <taxon>Algibacter</taxon>
    </lineage>
</organism>
<dbReference type="AlphaFoldDB" id="A0A918R6X9"/>
<dbReference type="InterPro" id="IPR002645">
    <property type="entry name" value="STAS_dom"/>
</dbReference>
<reference evidence="2" key="2">
    <citation type="submission" date="2020-09" db="EMBL/GenBank/DDBJ databases">
        <authorList>
            <person name="Sun Q."/>
            <person name="Kim S."/>
        </authorList>
    </citation>
    <scope>NUCLEOTIDE SEQUENCE</scope>
    <source>
        <strain evidence="2">KCTC 12710</strain>
    </source>
</reference>
<comment type="caution">
    <text evidence="2">The sequence shown here is derived from an EMBL/GenBank/DDBJ whole genome shotgun (WGS) entry which is preliminary data.</text>
</comment>
<dbReference type="RefSeq" id="WP_189361231.1">
    <property type="nucleotide sequence ID" value="NZ_BMWZ01000005.1"/>
</dbReference>
<feature type="domain" description="STAS" evidence="1">
    <location>
        <begin position="12"/>
        <end position="76"/>
    </location>
</feature>
<dbReference type="PROSITE" id="PS50801">
    <property type="entry name" value="STAS"/>
    <property type="match status" value="1"/>
</dbReference>
<dbReference type="Pfam" id="PF01740">
    <property type="entry name" value="STAS"/>
    <property type="match status" value="1"/>
</dbReference>
<dbReference type="SUPFAM" id="SSF52091">
    <property type="entry name" value="SpoIIaa-like"/>
    <property type="match status" value="1"/>
</dbReference>
<name>A0A918R6X9_9FLAO</name>
<evidence type="ECO:0000313" key="3">
    <source>
        <dbReference type="Proteomes" id="UP000636004"/>
    </source>
</evidence>
<dbReference type="InterPro" id="IPR036513">
    <property type="entry name" value="STAS_dom_sf"/>
</dbReference>
<dbReference type="Gene3D" id="3.30.750.24">
    <property type="entry name" value="STAS domain"/>
    <property type="match status" value="1"/>
</dbReference>
<dbReference type="Proteomes" id="UP000636004">
    <property type="component" value="Unassembled WGS sequence"/>
</dbReference>
<protein>
    <recommendedName>
        <fullName evidence="1">STAS domain-containing protein</fullName>
    </recommendedName>
</protein>
<sequence length="92" mass="10404">MNLEITNCNNFFKVKGTLNKGNVALFKYELKDVFEKRDQVTISIKDITGMDKYGVHAMAQLHEEALSKNKKLSIIGYGCKDLYDHFKSGNAA</sequence>
<evidence type="ECO:0000313" key="2">
    <source>
        <dbReference type="EMBL" id="GGZ85984.1"/>
    </source>
</evidence>